<proteinExistence type="predicted"/>
<evidence type="ECO:0000313" key="2">
    <source>
        <dbReference type="Proteomes" id="UP000299102"/>
    </source>
</evidence>
<dbReference type="Gene3D" id="3.30.420.10">
    <property type="entry name" value="Ribonuclease H-like superfamily/Ribonuclease H"/>
    <property type="match status" value="1"/>
</dbReference>
<dbReference type="PANTHER" id="PTHR47326:SF1">
    <property type="entry name" value="HTH PSQ-TYPE DOMAIN-CONTAINING PROTEIN"/>
    <property type="match status" value="1"/>
</dbReference>
<evidence type="ECO:0000313" key="1">
    <source>
        <dbReference type="EMBL" id="GBP21873.1"/>
    </source>
</evidence>
<reference evidence="1 2" key="1">
    <citation type="journal article" date="2019" name="Commun. Biol.">
        <title>The bagworm genome reveals a unique fibroin gene that provides high tensile strength.</title>
        <authorList>
            <person name="Kono N."/>
            <person name="Nakamura H."/>
            <person name="Ohtoshi R."/>
            <person name="Tomita M."/>
            <person name="Numata K."/>
            <person name="Arakawa K."/>
        </authorList>
    </citation>
    <scope>NUCLEOTIDE SEQUENCE [LARGE SCALE GENOMIC DNA]</scope>
</reference>
<organism evidence="1 2">
    <name type="scientific">Eumeta variegata</name>
    <name type="common">Bagworm moth</name>
    <name type="synonym">Eumeta japonica</name>
    <dbReference type="NCBI Taxonomy" id="151549"/>
    <lineage>
        <taxon>Eukaryota</taxon>
        <taxon>Metazoa</taxon>
        <taxon>Ecdysozoa</taxon>
        <taxon>Arthropoda</taxon>
        <taxon>Hexapoda</taxon>
        <taxon>Insecta</taxon>
        <taxon>Pterygota</taxon>
        <taxon>Neoptera</taxon>
        <taxon>Endopterygota</taxon>
        <taxon>Lepidoptera</taxon>
        <taxon>Glossata</taxon>
        <taxon>Ditrysia</taxon>
        <taxon>Tineoidea</taxon>
        <taxon>Psychidae</taxon>
        <taxon>Oiketicinae</taxon>
        <taxon>Eumeta</taxon>
    </lineage>
</organism>
<gene>
    <name evidence="1" type="ORF">EVAR_6845_1</name>
</gene>
<dbReference type="GO" id="GO:0003676">
    <property type="term" value="F:nucleic acid binding"/>
    <property type="evidence" value="ECO:0007669"/>
    <property type="project" value="InterPro"/>
</dbReference>
<sequence length="137" mass="15876">MILIYGNLDAMQRSPCIVPWTLWSRKPVRVIVNAVQGIRDGYSVFPIPGRETEPISVEKHVLNTYRREPELNTGGYVTPLSVVEVQTWLNDVFVNNWIGRYGPCRWPPRSPNLALLDFFLWGFIKYLVFPKDNRSVL</sequence>
<keyword evidence="2" id="KW-1185">Reference proteome</keyword>
<dbReference type="OrthoDB" id="7902892at2759"/>
<dbReference type="EMBL" id="BGZK01000133">
    <property type="protein sequence ID" value="GBP21873.1"/>
    <property type="molecule type" value="Genomic_DNA"/>
</dbReference>
<name>A0A4C1U676_EUMVA</name>
<dbReference type="AlphaFoldDB" id="A0A4C1U676"/>
<dbReference type="PANTHER" id="PTHR47326">
    <property type="entry name" value="TRANSPOSABLE ELEMENT TC3 TRANSPOSASE-LIKE PROTEIN"/>
    <property type="match status" value="1"/>
</dbReference>
<dbReference type="InterPro" id="IPR036397">
    <property type="entry name" value="RNaseH_sf"/>
</dbReference>
<protein>
    <submittedName>
        <fullName evidence="1">Uncharacterized protein</fullName>
    </submittedName>
</protein>
<accession>A0A4C1U676</accession>
<comment type="caution">
    <text evidence="1">The sequence shown here is derived from an EMBL/GenBank/DDBJ whole genome shotgun (WGS) entry which is preliminary data.</text>
</comment>
<dbReference type="Proteomes" id="UP000299102">
    <property type="component" value="Unassembled WGS sequence"/>
</dbReference>